<dbReference type="AlphaFoldDB" id="A0A0D1DYJ3"/>
<dbReference type="Gene3D" id="2.40.400.10">
    <property type="entry name" value="Acetoacetate decarboxylase-like"/>
    <property type="match status" value="1"/>
</dbReference>
<keyword evidence="2" id="KW-1185">Reference proteome</keyword>
<gene>
    <name evidence="1" type="ORF">UMAG_10633</name>
</gene>
<dbReference type="InParanoid" id="A0A0D1DYJ3"/>
<reference evidence="1 2" key="1">
    <citation type="journal article" date="2006" name="Nature">
        <title>Insights from the genome of the biotrophic fungal plant pathogen Ustilago maydis.</title>
        <authorList>
            <person name="Kamper J."/>
            <person name="Kahmann R."/>
            <person name="Bolker M."/>
            <person name="Ma L.J."/>
            <person name="Brefort T."/>
            <person name="Saville B.J."/>
            <person name="Banuett F."/>
            <person name="Kronstad J.W."/>
            <person name="Gold S.E."/>
            <person name="Muller O."/>
            <person name="Perlin M.H."/>
            <person name="Wosten H.A."/>
            <person name="de Vries R."/>
            <person name="Ruiz-Herrera J."/>
            <person name="Reynaga-Pena C.G."/>
            <person name="Snetselaar K."/>
            <person name="McCann M."/>
            <person name="Perez-Martin J."/>
            <person name="Feldbrugge M."/>
            <person name="Basse C.W."/>
            <person name="Steinberg G."/>
            <person name="Ibeas J.I."/>
            <person name="Holloman W."/>
            <person name="Guzman P."/>
            <person name="Farman M."/>
            <person name="Stajich J.E."/>
            <person name="Sentandreu R."/>
            <person name="Gonzalez-Prieto J.M."/>
            <person name="Kennell J.C."/>
            <person name="Molina L."/>
            <person name="Schirawski J."/>
            <person name="Mendoza-Mendoza A."/>
            <person name="Greilinger D."/>
            <person name="Munch K."/>
            <person name="Rossel N."/>
            <person name="Scherer M."/>
            <person name="Vranes M."/>
            <person name="Ladendorf O."/>
            <person name="Vincon V."/>
            <person name="Fuchs U."/>
            <person name="Sandrock B."/>
            <person name="Meng S."/>
            <person name="Ho E.C."/>
            <person name="Cahill M.J."/>
            <person name="Boyce K.J."/>
            <person name="Klose J."/>
            <person name="Klosterman S.J."/>
            <person name="Deelstra H.J."/>
            <person name="Ortiz-Castellanos L."/>
            <person name="Li W."/>
            <person name="Sanchez-Alonso P."/>
            <person name="Schreier P.H."/>
            <person name="Hauser-Hahn I."/>
            <person name="Vaupel M."/>
            <person name="Koopmann E."/>
            <person name="Friedrich G."/>
            <person name="Voss H."/>
            <person name="Schluter T."/>
            <person name="Margolis J."/>
            <person name="Platt D."/>
            <person name="Swimmer C."/>
            <person name="Gnirke A."/>
            <person name="Chen F."/>
            <person name="Vysotskaia V."/>
            <person name="Mannhaupt G."/>
            <person name="Guldener U."/>
            <person name="Munsterkotter M."/>
            <person name="Haase D."/>
            <person name="Oesterheld M."/>
            <person name="Mewes H.W."/>
            <person name="Mauceli E.W."/>
            <person name="DeCaprio D."/>
            <person name="Wade C.M."/>
            <person name="Butler J."/>
            <person name="Young S."/>
            <person name="Jaffe D.B."/>
            <person name="Calvo S."/>
            <person name="Nusbaum C."/>
            <person name="Galagan J."/>
            <person name="Birren B.W."/>
        </authorList>
    </citation>
    <scope>NUCLEOTIDE SEQUENCE [LARGE SCALE GENOMIC DNA]</scope>
    <source>
        <strain evidence="2">DSM 14603 / FGSC 9021 / UM521</strain>
    </source>
</reference>
<dbReference type="RefSeq" id="XP_011389527.1">
    <property type="nucleotide sequence ID" value="XM_011391225.1"/>
</dbReference>
<evidence type="ECO:0000313" key="2">
    <source>
        <dbReference type="Proteomes" id="UP000000561"/>
    </source>
</evidence>
<dbReference type="OrthoDB" id="1047367at2759"/>
<dbReference type="SUPFAM" id="SSF160104">
    <property type="entry name" value="Acetoacetate decarboxylase-like"/>
    <property type="match status" value="1"/>
</dbReference>
<dbReference type="VEuPathDB" id="FungiDB:UMAG_10633"/>
<evidence type="ECO:0008006" key="3">
    <source>
        <dbReference type="Google" id="ProtNLM"/>
    </source>
</evidence>
<dbReference type="InterPro" id="IPR010451">
    <property type="entry name" value="Acetoacetate_decarboxylase"/>
</dbReference>
<proteinExistence type="predicted"/>
<sequence>MILTPNRIHRAPIGFGPAPSPRQAPDGSRFDWSNARTTTIGLVLEAHRDSINAMLPEGYVVDRLTPHPTVLFKVMELRNLPWLAGRGYNTLGIYLNDVICQRVSPPVKASTGREELGFPKVFAEIADATITLTGEQEKRVHTLSWGGYEFLRLELTLASFDTVQSPALQPDKRLYTHPTKTGFLHQRYIPAVGIPGQADANYATFCPPPPWPPSGAVKLEIQRGGFQHLPTLYNVVDALADLKIVECKEVALQQFIGASDLASNHRIEQ</sequence>
<organism evidence="1 2">
    <name type="scientific">Mycosarcoma maydis</name>
    <name type="common">Corn smut fungus</name>
    <name type="synonym">Ustilago maydis</name>
    <dbReference type="NCBI Taxonomy" id="5270"/>
    <lineage>
        <taxon>Eukaryota</taxon>
        <taxon>Fungi</taxon>
        <taxon>Dikarya</taxon>
        <taxon>Basidiomycota</taxon>
        <taxon>Ustilaginomycotina</taxon>
        <taxon>Ustilaginomycetes</taxon>
        <taxon>Ustilaginales</taxon>
        <taxon>Ustilaginaceae</taxon>
        <taxon>Mycosarcoma</taxon>
    </lineage>
</organism>
<dbReference type="EMBL" id="CM003146">
    <property type="protein sequence ID" value="KIS69139.1"/>
    <property type="molecule type" value="Genomic_DNA"/>
</dbReference>
<protein>
    <recommendedName>
        <fullName evidence="3">Acetoacetate decarboxylase</fullName>
    </recommendedName>
</protein>
<dbReference type="GO" id="GO:0016829">
    <property type="term" value="F:lyase activity"/>
    <property type="evidence" value="ECO:0007669"/>
    <property type="project" value="InterPro"/>
</dbReference>
<dbReference type="Pfam" id="PF06314">
    <property type="entry name" value="ADC"/>
    <property type="match status" value="1"/>
</dbReference>
<name>A0A0D1DYJ3_MYCMD</name>
<dbReference type="KEGG" id="uma:UMAG_10633"/>
<evidence type="ECO:0000313" key="1">
    <source>
        <dbReference type="EMBL" id="KIS69139.1"/>
    </source>
</evidence>
<dbReference type="STRING" id="237631.A0A0D1DYJ3"/>
<dbReference type="InterPro" id="IPR023375">
    <property type="entry name" value="ADC_dom_sf"/>
</dbReference>
<accession>A0A0D1DYJ3</accession>
<dbReference type="GeneID" id="23566634"/>
<dbReference type="Proteomes" id="UP000000561">
    <property type="component" value="Chromosome 7"/>
</dbReference>